<dbReference type="SMART" id="SM00184">
    <property type="entry name" value="RING"/>
    <property type="match status" value="1"/>
</dbReference>
<evidence type="ECO:0000256" key="1">
    <source>
        <dbReference type="ARBA" id="ARBA00004906"/>
    </source>
</evidence>
<evidence type="ECO:0000256" key="2">
    <source>
        <dbReference type="ARBA" id="ARBA00022723"/>
    </source>
</evidence>
<keyword evidence="2" id="KW-0479">Metal-binding</keyword>
<accession>A0ABR0J5M0</accession>
<keyword evidence="5" id="KW-0862">Zinc</keyword>
<dbReference type="PROSITE" id="PS50089">
    <property type="entry name" value="ZF_RING_2"/>
    <property type="match status" value="1"/>
</dbReference>
<sequence length="266" mass="30497">MDPLDHLLGVMEHVRDIICLNEALVDFSRTLIALLYGHGYRHMTLSPEEYRRAVDMVHDARAKLQETGYAVIGDHTADKEDTLLRGLNGAERCLIAAITHLAQAETFIIHGERRFRERSQTLQTYRLTRAQARYRLFNVMETLTAPRLATLYKKKGLLFRREEAEENEAILTMGITWITIDKAKDHTCSICHEGIDTLPEFEDEDEAVYQRGPRVVTTACCKQLFHTACLSRWLRQSTTCPMCRGGFGEGFRFHLKEIKIAQLATL</sequence>
<evidence type="ECO:0000313" key="9">
    <source>
        <dbReference type="Proteomes" id="UP001345691"/>
    </source>
</evidence>
<comment type="pathway">
    <text evidence="1">Protein modification; protein ubiquitination.</text>
</comment>
<proteinExistence type="predicted"/>
<feature type="domain" description="RING-type" evidence="7">
    <location>
        <begin position="188"/>
        <end position="244"/>
    </location>
</feature>
<dbReference type="PANTHER" id="PTHR45676:SF41">
    <property type="entry name" value="RING-H2 FINGER PROTEIN ATL66"/>
    <property type="match status" value="1"/>
</dbReference>
<evidence type="ECO:0000256" key="4">
    <source>
        <dbReference type="ARBA" id="ARBA00022786"/>
    </source>
</evidence>
<dbReference type="Proteomes" id="UP001345691">
    <property type="component" value="Unassembled WGS sequence"/>
</dbReference>
<keyword evidence="3 6" id="KW-0863">Zinc-finger</keyword>
<dbReference type="EMBL" id="JAVRRF010000017">
    <property type="protein sequence ID" value="KAK5057097.1"/>
    <property type="molecule type" value="Genomic_DNA"/>
</dbReference>
<dbReference type="InterPro" id="IPR001841">
    <property type="entry name" value="Znf_RING"/>
</dbReference>
<keyword evidence="9" id="KW-1185">Reference proteome</keyword>
<dbReference type="InterPro" id="IPR024766">
    <property type="entry name" value="Znf_RING_H2"/>
</dbReference>
<evidence type="ECO:0000256" key="5">
    <source>
        <dbReference type="ARBA" id="ARBA00022833"/>
    </source>
</evidence>
<protein>
    <recommendedName>
        <fullName evidence="7">RING-type domain-containing protein</fullName>
    </recommendedName>
</protein>
<dbReference type="Pfam" id="PF12678">
    <property type="entry name" value="zf-rbx1"/>
    <property type="match status" value="1"/>
</dbReference>
<comment type="caution">
    <text evidence="8">The sequence shown here is derived from an EMBL/GenBank/DDBJ whole genome shotgun (WGS) entry which is preliminary data.</text>
</comment>
<evidence type="ECO:0000313" key="8">
    <source>
        <dbReference type="EMBL" id="KAK5057097.1"/>
    </source>
</evidence>
<dbReference type="PANTHER" id="PTHR45676">
    <property type="entry name" value="RING-H2 FINGER PROTEIN ATL51-RELATED"/>
    <property type="match status" value="1"/>
</dbReference>
<keyword evidence="4" id="KW-0833">Ubl conjugation pathway</keyword>
<evidence type="ECO:0000259" key="7">
    <source>
        <dbReference type="PROSITE" id="PS50089"/>
    </source>
</evidence>
<dbReference type="SUPFAM" id="SSF57850">
    <property type="entry name" value="RING/U-box"/>
    <property type="match status" value="1"/>
</dbReference>
<evidence type="ECO:0000256" key="3">
    <source>
        <dbReference type="ARBA" id="ARBA00022771"/>
    </source>
</evidence>
<name>A0ABR0J5M0_9EURO</name>
<organism evidence="8 9">
    <name type="scientific">Exophiala sideris</name>
    <dbReference type="NCBI Taxonomy" id="1016849"/>
    <lineage>
        <taxon>Eukaryota</taxon>
        <taxon>Fungi</taxon>
        <taxon>Dikarya</taxon>
        <taxon>Ascomycota</taxon>
        <taxon>Pezizomycotina</taxon>
        <taxon>Eurotiomycetes</taxon>
        <taxon>Chaetothyriomycetidae</taxon>
        <taxon>Chaetothyriales</taxon>
        <taxon>Herpotrichiellaceae</taxon>
        <taxon>Exophiala</taxon>
    </lineage>
</organism>
<gene>
    <name evidence="8" type="ORF">LTR69_007735</name>
</gene>
<evidence type="ECO:0000256" key="6">
    <source>
        <dbReference type="PROSITE-ProRule" id="PRU00175"/>
    </source>
</evidence>
<dbReference type="InterPro" id="IPR013083">
    <property type="entry name" value="Znf_RING/FYVE/PHD"/>
</dbReference>
<reference evidence="8 9" key="1">
    <citation type="submission" date="2023-08" db="EMBL/GenBank/DDBJ databases">
        <title>Black Yeasts Isolated from many extreme environments.</title>
        <authorList>
            <person name="Coleine C."/>
            <person name="Stajich J.E."/>
            <person name="Selbmann L."/>
        </authorList>
    </citation>
    <scope>NUCLEOTIDE SEQUENCE [LARGE SCALE GENOMIC DNA]</scope>
    <source>
        <strain evidence="8 9">CCFEE 6328</strain>
    </source>
</reference>
<dbReference type="Gene3D" id="3.30.40.10">
    <property type="entry name" value="Zinc/RING finger domain, C3HC4 (zinc finger)"/>
    <property type="match status" value="1"/>
</dbReference>